<proteinExistence type="predicted"/>
<name>A0AAP0KRF7_9MAGN</name>
<accession>A0AAP0KRF7</accession>
<dbReference type="Proteomes" id="UP001419268">
    <property type="component" value="Unassembled WGS sequence"/>
</dbReference>
<organism evidence="1 2">
    <name type="scientific">Stephania cephalantha</name>
    <dbReference type="NCBI Taxonomy" id="152367"/>
    <lineage>
        <taxon>Eukaryota</taxon>
        <taxon>Viridiplantae</taxon>
        <taxon>Streptophyta</taxon>
        <taxon>Embryophyta</taxon>
        <taxon>Tracheophyta</taxon>
        <taxon>Spermatophyta</taxon>
        <taxon>Magnoliopsida</taxon>
        <taxon>Ranunculales</taxon>
        <taxon>Menispermaceae</taxon>
        <taxon>Menispermoideae</taxon>
        <taxon>Cissampelideae</taxon>
        <taxon>Stephania</taxon>
    </lineage>
</organism>
<keyword evidence="2" id="KW-1185">Reference proteome</keyword>
<dbReference type="EMBL" id="JBBNAG010000002">
    <property type="protein sequence ID" value="KAK9157347.1"/>
    <property type="molecule type" value="Genomic_DNA"/>
</dbReference>
<protein>
    <recommendedName>
        <fullName evidence="3">Retrotransposon Copia-like N-terminal domain-containing protein</fullName>
    </recommendedName>
</protein>
<gene>
    <name evidence="1" type="ORF">Scep_003921</name>
</gene>
<dbReference type="AlphaFoldDB" id="A0AAP0KRF7"/>
<evidence type="ECO:0008006" key="3">
    <source>
        <dbReference type="Google" id="ProtNLM"/>
    </source>
</evidence>
<reference evidence="1 2" key="1">
    <citation type="submission" date="2024-01" db="EMBL/GenBank/DDBJ databases">
        <title>Genome assemblies of Stephania.</title>
        <authorList>
            <person name="Yang L."/>
        </authorList>
    </citation>
    <scope>NUCLEOTIDE SEQUENCE [LARGE SCALE GENOMIC DNA]</scope>
    <source>
        <strain evidence="1">JXDWG</strain>
        <tissue evidence="1">Leaf</tissue>
    </source>
</reference>
<comment type="caution">
    <text evidence="1">The sequence shown here is derived from an EMBL/GenBank/DDBJ whole genome shotgun (WGS) entry which is preliminary data.</text>
</comment>
<evidence type="ECO:0000313" key="2">
    <source>
        <dbReference type="Proteomes" id="UP001419268"/>
    </source>
</evidence>
<sequence>MSRPMEEKDEVSRPISTILDDSNYLLWSQHIKSFLIGRKLWRIVTRDIVKPEQVKRNPTTNISTVLKNGRVKITKSSLGSVQDFQMGHILGTGSKVGRLFELTKLHLPTSPKLSSAVSSPSVYQ</sequence>
<evidence type="ECO:0000313" key="1">
    <source>
        <dbReference type="EMBL" id="KAK9157347.1"/>
    </source>
</evidence>